<dbReference type="Proteomes" id="UP000297839">
    <property type="component" value="Unassembled WGS sequence"/>
</dbReference>
<dbReference type="GO" id="GO:0045892">
    <property type="term" value="P:negative regulation of DNA-templated transcription"/>
    <property type="evidence" value="ECO:0007669"/>
    <property type="project" value="TreeGrafter"/>
</dbReference>
<dbReference type="NCBIfam" id="TIGR02431">
    <property type="entry name" value="pcaR_pcaU"/>
    <property type="match status" value="1"/>
</dbReference>
<dbReference type="InterPro" id="IPR036390">
    <property type="entry name" value="WH_DNA-bd_sf"/>
</dbReference>
<evidence type="ECO:0000256" key="2">
    <source>
        <dbReference type="ARBA" id="ARBA00023125"/>
    </source>
</evidence>
<dbReference type="GO" id="GO:0046278">
    <property type="term" value="P:3,4-dihydroxybenzoate metabolic process"/>
    <property type="evidence" value="ECO:0007669"/>
    <property type="project" value="InterPro"/>
</dbReference>
<dbReference type="PANTHER" id="PTHR30136">
    <property type="entry name" value="HELIX-TURN-HELIX TRANSCRIPTIONAL REGULATOR, ICLR FAMILY"/>
    <property type="match status" value="1"/>
</dbReference>
<evidence type="ECO:0000313" key="7">
    <source>
        <dbReference type="Proteomes" id="UP000297839"/>
    </source>
</evidence>
<dbReference type="GO" id="GO:0045893">
    <property type="term" value="P:positive regulation of DNA-templated transcription"/>
    <property type="evidence" value="ECO:0007669"/>
    <property type="project" value="InterPro"/>
</dbReference>
<dbReference type="Pfam" id="PF01614">
    <property type="entry name" value="IclR_C"/>
    <property type="match status" value="1"/>
</dbReference>
<reference evidence="6 7" key="1">
    <citation type="submission" date="2019-03" db="EMBL/GenBank/DDBJ databases">
        <title>Ramlibacter sp. 18x22-1, whole genome shotgun sequence.</title>
        <authorList>
            <person name="Zhang X."/>
            <person name="Feng G."/>
            <person name="Zhu H."/>
        </authorList>
    </citation>
    <scope>NUCLEOTIDE SEQUENCE [LARGE SCALE GENOMIC DNA]</scope>
    <source>
        <strain evidence="6 7">18x22-1</strain>
    </source>
</reference>
<feature type="domain" description="HTH iclR-type" evidence="4">
    <location>
        <begin position="8"/>
        <end position="68"/>
    </location>
</feature>
<evidence type="ECO:0000256" key="1">
    <source>
        <dbReference type="ARBA" id="ARBA00023015"/>
    </source>
</evidence>
<keyword evidence="7" id="KW-1185">Reference proteome</keyword>
<accession>A0A4Z0CCK1</accession>
<dbReference type="GO" id="GO:0003700">
    <property type="term" value="F:DNA-binding transcription factor activity"/>
    <property type="evidence" value="ECO:0007669"/>
    <property type="project" value="TreeGrafter"/>
</dbReference>
<dbReference type="PANTHER" id="PTHR30136:SF34">
    <property type="entry name" value="TRANSCRIPTIONAL REGULATOR"/>
    <property type="match status" value="1"/>
</dbReference>
<dbReference type="AlphaFoldDB" id="A0A4Z0CCK1"/>
<evidence type="ECO:0000259" key="4">
    <source>
        <dbReference type="PROSITE" id="PS51077"/>
    </source>
</evidence>
<sequence>MIARADYIEGMAKGMAVLESFDTERQRLNATLAAQRAGLTRAAARRHLLTLAHLGYLETDGSWFWLSPKVLRFSGSYLASSRLPRALQPTLDRLAARTGEGHSAVVLDGDQVVIIARSGPTRLLAYGLHLGARLPAHATSTGRVLLAGKAKAGFTAWLKGRELPRLTAHTTVEPRQLRRIVEQVRQQDFCVASEEHELGVHAASVPLRNLEGKVVAALNVVTRRERVASPVLEREVLPMLQEAAREVRPLL</sequence>
<name>A0A4Z0CCK1_9BURK</name>
<gene>
    <name evidence="6" type="ORF">EZ216_02895</name>
</gene>
<evidence type="ECO:0000313" key="6">
    <source>
        <dbReference type="EMBL" id="TFZ08130.1"/>
    </source>
</evidence>
<protein>
    <submittedName>
        <fullName evidence="6">IclR family transcriptional regulator</fullName>
    </submittedName>
</protein>
<evidence type="ECO:0000259" key="5">
    <source>
        <dbReference type="PROSITE" id="PS51078"/>
    </source>
</evidence>
<keyword evidence="1" id="KW-0805">Transcription regulation</keyword>
<evidence type="ECO:0000256" key="3">
    <source>
        <dbReference type="ARBA" id="ARBA00023163"/>
    </source>
</evidence>
<dbReference type="InterPro" id="IPR050707">
    <property type="entry name" value="HTH_MetabolicPath_Reg"/>
</dbReference>
<dbReference type="InterPro" id="IPR012794">
    <property type="entry name" value="PcaR_PcaU"/>
</dbReference>
<proteinExistence type="predicted"/>
<dbReference type="Gene3D" id="1.10.10.10">
    <property type="entry name" value="Winged helix-like DNA-binding domain superfamily/Winged helix DNA-binding domain"/>
    <property type="match status" value="1"/>
</dbReference>
<keyword evidence="3" id="KW-0804">Transcription</keyword>
<dbReference type="InterPro" id="IPR005471">
    <property type="entry name" value="Tscrpt_reg_IclR_N"/>
</dbReference>
<dbReference type="PROSITE" id="PS51078">
    <property type="entry name" value="ICLR_ED"/>
    <property type="match status" value="1"/>
</dbReference>
<dbReference type="EMBL" id="SMLK01000001">
    <property type="protein sequence ID" value="TFZ08130.1"/>
    <property type="molecule type" value="Genomic_DNA"/>
</dbReference>
<dbReference type="InterPro" id="IPR014757">
    <property type="entry name" value="Tscrpt_reg_IclR_C"/>
</dbReference>
<organism evidence="6 7">
    <name type="scientific">Ramlibacter humi</name>
    <dbReference type="NCBI Taxonomy" id="2530451"/>
    <lineage>
        <taxon>Bacteria</taxon>
        <taxon>Pseudomonadati</taxon>
        <taxon>Pseudomonadota</taxon>
        <taxon>Betaproteobacteria</taxon>
        <taxon>Burkholderiales</taxon>
        <taxon>Comamonadaceae</taxon>
        <taxon>Ramlibacter</taxon>
    </lineage>
</organism>
<dbReference type="SUPFAM" id="SSF46785">
    <property type="entry name" value="Winged helix' DNA-binding domain"/>
    <property type="match status" value="1"/>
</dbReference>
<dbReference type="SMART" id="SM00346">
    <property type="entry name" value="HTH_ICLR"/>
    <property type="match status" value="1"/>
</dbReference>
<dbReference type="SUPFAM" id="SSF55781">
    <property type="entry name" value="GAF domain-like"/>
    <property type="match status" value="1"/>
</dbReference>
<dbReference type="PROSITE" id="PS51077">
    <property type="entry name" value="HTH_ICLR"/>
    <property type="match status" value="1"/>
</dbReference>
<dbReference type="OrthoDB" id="9807558at2"/>
<dbReference type="InterPro" id="IPR036388">
    <property type="entry name" value="WH-like_DNA-bd_sf"/>
</dbReference>
<dbReference type="InterPro" id="IPR029016">
    <property type="entry name" value="GAF-like_dom_sf"/>
</dbReference>
<dbReference type="Gene3D" id="3.30.450.40">
    <property type="match status" value="1"/>
</dbReference>
<comment type="caution">
    <text evidence="6">The sequence shown here is derived from an EMBL/GenBank/DDBJ whole genome shotgun (WGS) entry which is preliminary data.</text>
</comment>
<dbReference type="RefSeq" id="WP_135248068.1">
    <property type="nucleotide sequence ID" value="NZ_SMLK01000001.1"/>
</dbReference>
<dbReference type="Pfam" id="PF09339">
    <property type="entry name" value="HTH_IclR"/>
    <property type="match status" value="1"/>
</dbReference>
<dbReference type="GO" id="GO:0003677">
    <property type="term" value="F:DNA binding"/>
    <property type="evidence" value="ECO:0007669"/>
    <property type="project" value="UniProtKB-KW"/>
</dbReference>
<keyword evidence="2" id="KW-0238">DNA-binding</keyword>
<feature type="domain" description="IclR-ED" evidence="5">
    <location>
        <begin position="69"/>
        <end position="251"/>
    </location>
</feature>